<comment type="caution">
    <text evidence="1">The sequence shown here is derived from an EMBL/GenBank/DDBJ whole genome shotgun (WGS) entry which is preliminary data.</text>
</comment>
<gene>
    <name evidence="1" type="ORF">C8Q69DRAFT_480874</name>
</gene>
<evidence type="ECO:0000313" key="1">
    <source>
        <dbReference type="EMBL" id="RWQ91988.1"/>
    </source>
</evidence>
<name>A0A443HJH0_BYSSP</name>
<sequence length="101" mass="11709">MESIHDDQILKRALLRDKYTQVVSNLLKELNSQAKTAYAHDELTNLGVSLGCFDPSDHIFLDSKACLFKPLSLKEFKEYSLLESELNQGACRYYYLRFDKI</sequence>
<evidence type="ECO:0000313" key="2">
    <source>
        <dbReference type="Proteomes" id="UP000283841"/>
    </source>
</evidence>
<keyword evidence="2" id="KW-1185">Reference proteome</keyword>
<dbReference type="STRING" id="264951.A0A443HJH0"/>
<dbReference type="AlphaFoldDB" id="A0A443HJH0"/>
<dbReference type="Proteomes" id="UP000283841">
    <property type="component" value="Unassembled WGS sequence"/>
</dbReference>
<reference evidence="1 2" key="1">
    <citation type="journal article" date="2018" name="Front. Microbiol.">
        <title>Genomic and genetic insights into a cosmopolitan fungus, Paecilomyces variotii (Eurotiales).</title>
        <authorList>
            <person name="Urquhart A.S."/>
            <person name="Mondo S.J."/>
            <person name="Makela M.R."/>
            <person name="Hane J.K."/>
            <person name="Wiebenga A."/>
            <person name="He G."/>
            <person name="Mihaltcheva S."/>
            <person name="Pangilinan J."/>
            <person name="Lipzen A."/>
            <person name="Barry K."/>
            <person name="de Vries R.P."/>
            <person name="Grigoriev I.V."/>
            <person name="Idnurm A."/>
        </authorList>
    </citation>
    <scope>NUCLEOTIDE SEQUENCE [LARGE SCALE GENOMIC DNA]</scope>
    <source>
        <strain evidence="1 2">CBS 101075</strain>
    </source>
</reference>
<accession>A0A443HJH0</accession>
<dbReference type="GeneID" id="39600829"/>
<dbReference type="VEuPathDB" id="FungiDB:C8Q69DRAFT_480874"/>
<dbReference type="RefSeq" id="XP_028481633.1">
    <property type="nucleotide sequence ID" value="XM_028631552.1"/>
</dbReference>
<dbReference type="EMBL" id="RCNU01000015">
    <property type="protein sequence ID" value="RWQ91988.1"/>
    <property type="molecule type" value="Genomic_DNA"/>
</dbReference>
<organism evidence="1 2">
    <name type="scientific">Byssochlamys spectabilis</name>
    <name type="common">Paecilomyces variotii</name>
    <dbReference type="NCBI Taxonomy" id="264951"/>
    <lineage>
        <taxon>Eukaryota</taxon>
        <taxon>Fungi</taxon>
        <taxon>Dikarya</taxon>
        <taxon>Ascomycota</taxon>
        <taxon>Pezizomycotina</taxon>
        <taxon>Eurotiomycetes</taxon>
        <taxon>Eurotiomycetidae</taxon>
        <taxon>Eurotiales</taxon>
        <taxon>Thermoascaceae</taxon>
        <taxon>Paecilomyces</taxon>
    </lineage>
</organism>
<protein>
    <submittedName>
        <fullName evidence="1">Uncharacterized protein</fullName>
    </submittedName>
</protein>
<proteinExistence type="predicted"/>